<proteinExistence type="predicted"/>
<sequence length="68" mass="7351">MPHDAHDLHLIRDNLISVKAWIEHWQADVDCNLAPTPSSLASAHSLTAISLSALARLEQDGAKERAAA</sequence>
<dbReference type="Proteomes" id="UP000601789">
    <property type="component" value="Unassembled WGS sequence"/>
</dbReference>
<accession>A0ABS0SAL3</accession>
<dbReference type="RefSeq" id="WP_198475572.1">
    <property type="nucleotide sequence ID" value="NZ_JADGMQ010000003.1"/>
</dbReference>
<organism evidence="1 2">
    <name type="scientific">Aquamicrobium zhengzhouense</name>
    <dbReference type="NCBI Taxonomy" id="2781738"/>
    <lineage>
        <taxon>Bacteria</taxon>
        <taxon>Pseudomonadati</taxon>
        <taxon>Pseudomonadota</taxon>
        <taxon>Alphaproteobacteria</taxon>
        <taxon>Hyphomicrobiales</taxon>
        <taxon>Phyllobacteriaceae</taxon>
        <taxon>Aquamicrobium</taxon>
    </lineage>
</organism>
<evidence type="ECO:0000313" key="1">
    <source>
        <dbReference type="EMBL" id="MBI1620323.1"/>
    </source>
</evidence>
<reference evidence="1 2" key="1">
    <citation type="submission" date="2020-10" db="EMBL/GenBank/DDBJ databases">
        <title>Aquamicrobium zhengzhouensis sp. nov., a exopolysaccharide producing bacterium isolated from farmland soil.</title>
        <authorList>
            <person name="Wang X."/>
        </authorList>
    </citation>
    <scope>NUCLEOTIDE SEQUENCE [LARGE SCALE GENOMIC DNA]</scope>
    <source>
        <strain evidence="2">cd-1</strain>
    </source>
</reference>
<evidence type="ECO:0000313" key="2">
    <source>
        <dbReference type="Proteomes" id="UP000601789"/>
    </source>
</evidence>
<protein>
    <submittedName>
        <fullName evidence="1">Uncharacterized protein</fullName>
    </submittedName>
</protein>
<name>A0ABS0SAL3_9HYPH</name>
<gene>
    <name evidence="1" type="ORF">IOD40_06550</name>
</gene>
<comment type="caution">
    <text evidence="1">The sequence shown here is derived from an EMBL/GenBank/DDBJ whole genome shotgun (WGS) entry which is preliminary data.</text>
</comment>
<keyword evidence="2" id="KW-1185">Reference proteome</keyword>
<dbReference type="EMBL" id="JADGMQ010000003">
    <property type="protein sequence ID" value="MBI1620323.1"/>
    <property type="molecule type" value="Genomic_DNA"/>
</dbReference>